<accession>A0A5K1K0A9</accession>
<evidence type="ECO:0000256" key="1">
    <source>
        <dbReference type="SAM" id="MobiDB-lite"/>
    </source>
</evidence>
<feature type="compositionally biased region" description="Basic and acidic residues" evidence="1">
    <location>
        <begin position="163"/>
        <end position="178"/>
    </location>
</feature>
<protein>
    <submittedName>
        <fullName evidence="2">Rab/GTPase</fullName>
    </submittedName>
</protein>
<gene>
    <name evidence="2" type="primary">Q96VL3</name>
</gene>
<name>A0A5K1K0A9_9APHY</name>
<feature type="region of interest" description="Disordered" evidence="1">
    <location>
        <begin position="1"/>
        <end position="71"/>
    </location>
</feature>
<organism evidence="2">
    <name type="scientific">Ganoderma boninense</name>
    <dbReference type="NCBI Taxonomy" id="34458"/>
    <lineage>
        <taxon>Eukaryota</taxon>
        <taxon>Fungi</taxon>
        <taxon>Dikarya</taxon>
        <taxon>Basidiomycota</taxon>
        <taxon>Agaricomycotina</taxon>
        <taxon>Agaricomycetes</taxon>
        <taxon>Polyporales</taxon>
        <taxon>Polyporaceae</taxon>
        <taxon>Ganoderma</taxon>
    </lineage>
</organism>
<feature type="region of interest" description="Disordered" evidence="1">
    <location>
        <begin position="116"/>
        <end position="214"/>
    </location>
</feature>
<dbReference type="EMBL" id="LR726809">
    <property type="protein sequence ID" value="VWO98219.1"/>
    <property type="molecule type" value="Genomic_DNA"/>
</dbReference>
<evidence type="ECO:0000313" key="2">
    <source>
        <dbReference type="EMBL" id="VWO98219.1"/>
    </source>
</evidence>
<feature type="compositionally biased region" description="Pro residues" evidence="1">
    <location>
        <begin position="1"/>
        <end position="14"/>
    </location>
</feature>
<feature type="region of interest" description="Disordered" evidence="1">
    <location>
        <begin position="231"/>
        <end position="306"/>
    </location>
</feature>
<sequence length="306" mass="32649">MPLFASPPAPPPPLTHDEGFRKPMPIPDTPRAVSTPPQSRQLAEVVQTIPSPRASSSVTASSFPSKDRGLPSTLVRTATQTPRQCHPPRPRINQLKRKLDEVSYDHEEVVVIRKPIAALPRRAAPSLPPVQSHTSLPAPPIPYATRPTPPLAAPTPVSTAHGESQRADAVLERSDDASRVSPAPTPTRLTSATSTPTLAPTASPSSSKSRTSREDDLALVFAYLESLLRESVVSPRATNPSPPKSRAPYTPSSRRRSAVPDGKSKGVAQDVEVTVAHAPLAPNQAPRPLSFSFSSQNPLSIKVSVE</sequence>
<feature type="compositionally biased region" description="Pro residues" evidence="1">
    <location>
        <begin position="137"/>
        <end position="153"/>
    </location>
</feature>
<dbReference type="AlphaFoldDB" id="A0A5K1K0A9"/>
<feature type="compositionally biased region" description="Low complexity" evidence="1">
    <location>
        <begin position="186"/>
        <end position="209"/>
    </location>
</feature>
<reference evidence="2" key="1">
    <citation type="submission" date="2019-10" db="EMBL/GenBank/DDBJ databases">
        <authorList>
            <person name="Nor Muhammad N."/>
        </authorList>
    </citation>
    <scope>NUCLEOTIDE SEQUENCE</scope>
</reference>
<proteinExistence type="predicted"/>
<feature type="compositionally biased region" description="Low complexity" evidence="1">
    <location>
        <begin position="50"/>
        <end position="64"/>
    </location>
</feature>